<dbReference type="AlphaFoldDB" id="A0A060CJJ9"/>
<dbReference type="EMBL" id="KF125914">
    <property type="protein sequence ID" value="AIA93250.1"/>
    <property type="molecule type" value="Genomic_DNA"/>
</dbReference>
<accession>A0A060CJJ9</accession>
<name>A0A060CJJ9_9THEO</name>
<organism evidence="1">
    <name type="scientific">uncultured Thermoanaerobacter sp</name>
    <dbReference type="NCBI Taxonomy" id="242695"/>
    <lineage>
        <taxon>Bacteria</taxon>
        <taxon>Bacillati</taxon>
        <taxon>Bacillota</taxon>
        <taxon>Clostridia</taxon>
        <taxon>Thermoanaerobacterales</taxon>
        <taxon>Thermoanaerobacteraceae</taxon>
        <taxon>Thermoanaerobacter</taxon>
        <taxon>environmental samples</taxon>
    </lineage>
</organism>
<reference evidence="1" key="1">
    <citation type="journal article" date="2013" name="Environ. Microbiol.">
        <title>Seasonally variable intestinal metagenomes of the red palm weevil (Rhynchophorus ferrugineus).</title>
        <authorList>
            <person name="Jia S."/>
            <person name="Zhang X."/>
            <person name="Zhang G."/>
            <person name="Yin A."/>
            <person name="Zhang S."/>
            <person name="Li F."/>
            <person name="Wang L."/>
            <person name="Zhao D."/>
            <person name="Yun Q."/>
            <person name="Tala"/>
            <person name="Wang J."/>
            <person name="Sun G."/>
            <person name="Baabdullah M."/>
            <person name="Yu X."/>
            <person name="Hu S."/>
            <person name="Al-Mssallem I.S."/>
            <person name="Yu J."/>
        </authorList>
    </citation>
    <scope>NUCLEOTIDE SEQUENCE</scope>
</reference>
<feature type="non-terminal residue" evidence="1">
    <location>
        <position position="158"/>
    </location>
</feature>
<sequence>MLLVKTGRTGWDALNPQFLAFVNGKVVQGLDVNHTEILLADKAKAGEEYVIDLYAYTGMQEAYTELELQLCGLEEAVERLYYHIQVPLQVAQLQGDQDIHRITILNHLTEAVNLLDLRQPGSKDFHASVKKALDYMDKHFYGEACGDDTVMEICVGHT</sequence>
<protein>
    <submittedName>
        <fullName evidence="1">CAZy families GH38 protein</fullName>
    </submittedName>
</protein>
<evidence type="ECO:0000313" key="1">
    <source>
        <dbReference type="EMBL" id="AIA93250.1"/>
    </source>
</evidence>
<proteinExistence type="predicted"/>